<feature type="region of interest" description="Disordered" evidence="2">
    <location>
        <begin position="50"/>
        <end position="130"/>
    </location>
</feature>
<evidence type="ECO:0000259" key="3">
    <source>
        <dbReference type="Pfam" id="PF22675"/>
    </source>
</evidence>
<name>A0A9P1IXZ1_9PELO</name>
<evidence type="ECO:0000313" key="4">
    <source>
        <dbReference type="EMBL" id="CAI5453135.1"/>
    </source>
</evidence>
<dbReference type="Proteomes" id="UP001152747">
    <property type="component" value="Unassembled WGS sequence"/>
</dbReference>
<dbReference type="Gene3D" id="3.30.1370.10">
    <property type="entry name" value="K Homology domain, type 1"/>
    <property type="match status" value="1"/>
</dbReference>
<keyword evidence="1" id="KW-0694">RNA-binding</keyword>
<dbReference type="Pfam" id="PF22675">
    <property type="entry name" value="KH-I_KHDC4-BBP"/>
    <property type="match status" value="1"/>
</dbReference>
<dbReference type="OrthoDB" id="6777263at2759"/>
<dbReference type="AlphaFoldDB" id="A0A9P1IXZ1"/>
<feature type="compositionally biased region" description="Basic residues" evidence="2">
    <location>
        <begin position="97"/>
        <end position="106"/>
    </location>
</feature>
<keyword evidence="5" id="KW-1185">Reference proteome</keyword>
<dbReference type="GO" id="GO:0005634">
    <property type="term" value="C:nucleus"/>
    <property type="evidence" value="ECO:0007669"/>
    <property type="project" value="TreeGrafter"/>
</dbReference>
<evidence type="ECO:0000256" key="2">
    <source>
        <dbReference type="SAM" id="MobiDB-lite"/>
    </source>
</evidence>
<proteinExistence type="predicted"/>
<evidence type="ECO:0000256" key="1">
    <source>
        <dbReference type="ARBA" id="ARBA00022884"/>
    </source>
</evidence>
<evidence type="ECO:0000313" key="5">
    <source>
        <dbReference type="Proteomes" id="UP001152747"/>
    </source>
</evidence>
<organism evidence="4 5">
    <name type="scientific">Caenorhabditis angaria</name>
    <dbReference type="NCBI Taxonomy" id="860376"/>
    <lineage>
        <taxon>Eukaryota</taxon>
        <taxon>Metazoa</taxon>
        <taxon>Ecdysozoa</taxon>
        <taxon>Nematoda</taxon>
        <taxon>Chromadorea</taxon>
        <taxon>Rhabditida</taxon>
        <taxon>Rhabditina</taxon>
        <taxon>Rhabditomorpha</taxon>
        <taxon>Rhabditoidea</taxon>
        <taxon>Rhabditidae</taxon>
        <taxon>Peloderinae</taxon>
        <taxon>Caenorhabditis</taxon>
    </lineage>
</organism>
<dbReference type="InterPro" id="IPR055256">
    <property type="entry name" value="KH_1_KHDC4/BBP-like"/>
</dbReference>
<dbReference type="GO" id="GO:0003729">
    <property type="term" value="F:mRNA binding"/>
    <property type="evidence" value="ECO:0007669"/>
    <property type="project" value="TreeGrafter"/>
</dbReference>
<feature type="domain" description="KHDC4/BBP-like KH-domain type I" evidence="3">
    <location>
        <begin position="165"/>
        <end position="246"/>
    </location>
</feature>
<dbReference type="InterPro" id="IPR045071">
    <property type="entry name" value="BBP-like"/>
</dbReference>
<dbReference type="PANTHER" id="PTHR11208">
    <property type="entry name" value="RNA-BINDING PROTEIN RELATED"/>
    <property type="match status" value="1"/>
</dbReference>
<dbReference type="EMBL" id="CANHGI010000005">
    <property type="protein sequence ID" value="CAI5453135.1"/>
    <property type="molecule type" value="Genomic_DNA"/>
</dbReference>
<reference evidence="4" key="1">
    <citation type="submission" date="2022-11" db="EMBL/GenBank/DDBJ databases">
        <authorList>
            <person name="Kikuchi T."/>
        </authorList>
    </citation>
    <scope>NUCLEOTIDE SEQUENCE</scope>
    <source>
        <strain evidence="4">PS1010</strain>
    </source>
</reference>
<dbReference type="GO" id="GO:0048024">
    <property type="term" value="P:regulation of mRNA splicing, via spliceosome"/>
    <property type="evidence" value="ECO:0007669"/>
    <property type="project" value="TreeGrafter"/>
</dbReference>
<dbReference type="PANTHER" id="PTHR11208:SF117">
    <property type="entry name" value="KH DOMAIN-CONTAINING PROTEIN"/>
    <property type="match status" value="1"/>
</dbReference>
<accession>A0A9P1IXZ1</accession>
<dbReference type="SUPFAM" id="SSF54791">
    <property type="entry name" value="Eukaryotic type KH-domain (KH-domain type I)"/>
    <property type="match status" value="1"/>
</dbReference>
<sequence length="286" mass="32898">MFSNNKSNTIAYLNELLAEMTQLVETPYEYKNAQILLSREITRVWEDFQSPPRSQSNIDHHHRREEQQKFTPPPGDFPIPQFQSTPSFDANFVTPVRKGKRNKYSKSYRGQEEEEENLNTSRSFIEGGESQKKMESVNDCHVLQTKIYIPEPPMEKGGKPIKCSYIGRILGPSGMSAKMIERQFDVTLLIRGRGSIRDTRLENELCGRKGFSHLDEPLHVLLIAKNVNRKECEKTLDRAAERVASLMTPVHDELKRDQLLRLSVINGTYVQRANFKTPESSMYSCS</sequence>
<protein>
    <recommendedName>
        <fullName evidence="3">KHDC4/BBP-like KH-domain type I domain-containing protein</fullName>
    </recommendedName>
</protein>
<dbReference type="InterPro" id="IPR036612">
    <property type="entry name" value="KH_dom_type_1_sf"/>
</dbReference>
<comment type="caution">
    <text evidence="4">The sequence shown here is derived from an EMBL/GenBank/DDBJ whole genome shotgun (WGS) entry which is preliminary data.</text>
</comment>
<gene>
    <name evidence="4" type="ORF">CAMP_LOCUS15772</name>
</gene>